<dbReference type="EMBL" id="ACHA02000011">
    <property type="protein sequence ID" value="EFK57134.1"/>
    <property type="molecule type" value="Genomic_DNA"/>
</dbReference>
<reference evidence="1" key="1">
    <citation type="submission" date="2010-07" db="EMBL/GenBank/DDBJ databases">
        <authorList>
            <person name="Muzny D."/>
            <person name="Qin X."/>
            <person name="Buhay C."/>
            <person name="Dugan-Rocha S."/>
            <person name="Ding Y."/>
            <person name="Chen G."/>
            <person name="Hawes A."/>
            <person name="Holder M."/>
            <person name="Jhangiani S."/>
            <person name="Johnson A."/>
            <person name="Khan Z."/>
            <person name="Li Z."/>
            <person name="Liu W."/>
            <person name="Liu X."/>
            <person name="Perez L."/>
            <person name="Shen H."/>
            <person name="Wang Q."/>
            <person name="Watt J."/>
            <person name="Xi L."/>
            <person name="Xin Y."/>
            <person name="Zhou J."/>
            <person name="Deng J."/>
            <person name="Jiang H."/>
            <person name="Liu Y."/>
            <person name="Qu J."/>
            <person name="Song X.-Z."/>
            <person name="Zhang L."/>
            <person name="Villasana D."/>
            <person name="Johnson A."/>
            <person name="Liu J."/>
            <person name="Liyanage D."/>
            <person name="Lorensuhewa L."/>
            <person name="Robinson T."/>
            <person name="Song A."/>
            <person name="Song B.-B."/>
            <person name="Dinh H."/>
            <person name="Thornton R."/>
            <person name="Coyle M."/>
            <person name="Francisco L."/>
            <person name="Jackson L."/>
            <person name="Javaid M."/>
            <person name="Korchina V."/>
            <person name="Kovar C."/>
            <person name="Mata R."/>
            <person name="Mathew T."/>
            <person name="Ngo R."/>
            <person name="Nguyen L."/>
            <person name="Nguyen N."/>
            <person name="Okwuonu G."/>
            <person name="Ongeri F."/>
            <person name="Pham C."/>
            <person name="Simmons D."/>
            <person name="Wilczek-Boney K."/>
            <person name="Hale W."/>
            <person name="Jakkamsetti A."/>
            <person name="Pham P."/>
            <person name="Ruth R."/>
            <person name="San Lucas F."/>
            <person name="Warren J."/>
            <person name="Zhang J."/>
            <person name="Zhao Z."/>
            <person name="Zhou C."/>
            <person name="Zhu D."/>
            <person name="Lee S."/>
            <person name="Bess C."/>
            <person name="Blankenburg K."/>
            <person name="Forbes L."/>
            <person name="Fu Q."/>
            <person name="Gubbala S."/>
            <person name="Hirani K."/>
            <person name="Jayaseelan J.C."/>
            <person name="Lara F."/>
            <person name="Munidasa M."/>
            <person name="Palculict T."/>
            <person name="Patil S."/>
            <person name="Pu L.-L."/>
            <person name="Saada N."/>
            <person name="Tang L."/>
            <person name="Weissenberger G."/>
            <person name="Zhu Y."/>
            <person name="Hemphill L."/>
            <person name="Shang Y."/>
            <person name="Youmans B."/>
            <person name="Ayvaz T."/>
            <person name="Ross M."/>
            <person name="Santibanez J."/>
            <person name="Aqrawi P."/>
            <person name="Gross S."/>
            <person name="Joshi V."/>
            <person name="Fowler G."/>
            <person name="Nazareth L."/>
            <person name="Reid J."/>
            <person name="Worley K."/>
            <person name="Petrosino J."/>
            <person name="Highlander S."/>
            <person name="Gibbs R."/>
        </authorList>
    </citation>
    <scope>NUCLEOTIDE SEQUENCE [LARGE SCALE GENOMIC DNA]</scope>
    <source>
        <strain evidence="1">ATCC 33861</strain>
    </source>
</reference>
<accession>D7VMI7</accession>
<gene>
    <name evidence="1" type="ORF">HMPREF0766_12207</name>
</gene>
<name>D7VMI7_SPHSI</name>
<evidence type="ECO:0000313" key="2">
    <source>
        <dbReference type="Proteomes" id="UP000006258"/>
    </source>
</evidence>
<organism evidence="1 2">
    <name type="scientific">Sphingobacterium spiritivorum ATCC 33861</name>
    <dbReference type="NCBI Taxonomy" id="525373"/>
    <lineage>
        <taxon>Bacteria</taxon>
        <taxon>Pseudomonadati</taxon>
        <taxon>Bacteroidota</taxon>
        <taxon>Sphingobacteriia</taxon>
        <taxon>Sphingobacteriales</taxon>
        <taxon>Sphingobacteriaceae</taxon>
        <taxon>Sphingobacterium</taxon>
    </lineage>
</organism>
<protein>
    <submittedName>
        <fullName evidence="1">Uncharacterized protein</fullName>
    </submittedName>
</protein>
<sequence>MLLVSTLTDTSTAFAGIPTGNTIQAQGTCLCQAHNSETNGIGGDNKKAGVNYSGF</sequence>
<comment type="caution">
    <text evidence="1">The sequence shown here is derived from an EMBL/GenBank/DDBJ whole genome shotgun (WGS) entry which is preliminary data.</text>
</comment>
<evidence type="ECO:0000313" key="1">
    <source>
        <dbReference type="EMBL" id="EFK57134.1"/>
    </source>
</evidence>
<proteinExistence type="predicted"/>
<dbReference type="HOGENOM" id="CLU_3030111_0_0_10"/>
<dbReference type="AlphaFoldDB" id="D7VMI7"/>
<keyword evidence="2" id="KW-1185">Reference proteome</keyword>
<dbReference type="Proteomes" id="UP000006258">
    <property type="component" value="Unassembled WGS sequence"/>
</dbReference>